<evidence type="ECO:0000256" key="2">
    <source>
        <dbReference type="ARBA" id="ARBA00023125"/>
    </source>
</evidence>
<dbReference type="EMBL" id="CP106753">
    <property type="protein sequence ID" value="UXY14162.1"/>
    <property type="molecule type" value="Genomic_DNA"/>
</dbReference>
<name>A0ABY6DJE4_9NEIS</name>
<dbReference type="RefSeq" id="WP_263123462.1">
    <property type="nucleotide sequence ID" value="NZ_CP106753.1"/>
</dbReference>
<dbReference type="CDD" id="cd00090">
    <property type="entry name" value="HTH_ARSR"/>
    <property type="match status" value="1"/>
</dbReference>
<dbReference type="Pfam" id="PF01022">
    <property type="entry name" value="HTH_5"/>
    <property type="match status" value="1"/>
</dbReference>
<evidence type="ECO:0000256" key="1">
    <source>
        <dbReference type="ARBA" id="ARBA00023015"/>
    </source>
</evidence>
<proteinExistence type="predicted"/>
<dbReference type="SUPFAM" id="SSF46785">
    <property type="entry name" value="Winged helix' DNA-binding domain"/>
    <property type="match status" value="1"/>
</dbReference>
<reference evidence="5" key="1">
    <citation type="submission" date="2022-10" db="EMBL/GenBank/DDBJ databases">
        <title>Chitiniphilus purpureus sp. nov., a novel chitin-degrading bacterium isolated from crawfish pond sediment.</title>
        <authorList>
            <person name="Li K."/>
        </authorList>
    </citation>
    <scope>NUCLEOTIDE SEQUENCE</scope>
    <source>
        <strain evidence="5">CD1</strain>
    </source>
</reference>
<dbReference type="Gene3D" id="1.10.10.10">
    <property type="entry name" value="Winged helix-like DNA-binding domain superfamily/Winged helix DNA-binding domain"/>
    <property type="match status" value="1"/>
</dbReference>
<dbReference type="PANTHER" id="PTHR33154:SF33">
    <property type="entry name" value="TRANSCRIPTIONAL REPRESSOR SDPR"/>
    <property type="match status" value="1"/>
</dbReference>
<dbReference type="InterPro" id="IPR001845">
    <property type="entry name" value="HTH_ArsR_DNA-bd_dom"/>
</dbReference>
<sequence length="145" mass="16369">MSIRQDGVTTAPAGPEPVNETLTLLQADLESGLFKALSEPTRQRIVSILLQHGRLSIMQIKAFFPQDRSVVSRHLKFLRETGVVNCTQQGRYAYYELNSFEVMGKLQGIVERLGRVLQAHYPAQWEEFEKQADPAIKKDAPESVL</sequence>
<dbReference type="SMART" id="SM00418">
    <property type="entry name" value="HTH_ARSR"/>
    <property type="match status" value="1"/>
</dbReference>
<dbReference type="InterPro" id="IPR036390">
    <property type="entry name" value="WH_DNA-bd_sf"/>
</dbReference>
<dbReference type="Proteomes" id="UP001061302">
    <property type="component" value="Chromosome"/>
</dbReference>
<protein>
    <submittedName>
        <fullName evidence="5">Metalloregulator ArsR/SmtB family transcription factor</fullName>
    </submittedName>
</protein>
<dbReference type="InterPro" id="IPR011991">
    <property type="entry name" value="ArsR-like_HTH"/>
</dbReference>
<evidence type="ECO:0000256" key="3">
    <source>
        <dbReference type="ARBA" id="ARBA00023163"/>
    </source>
</evidence>
<keyword evidence="2" id="KW-0238">DNA-binding</keyword>
<evidence type="ECO:0000259" key="4">
    <source>
        <dbReference type="PROSITE" id="PS50987"/>
    </source>
</evidence>
<evidence type="ECO:0000313" key="6">
    <source>
        <dbReference type="Proteomes" id="UP001061302"/>
    </source>
</evidence>
<dbReference type="PANTHER" id="PTHR33154">
    <property type="entry name" value="TRANSCRIPTIONAL REGULATOR, ARSR FAMILY"/>
    <property type="match status" value="1"/>
</dbReference>
<keyword evidence="1" id="KW-0805">Transcription regulation</keyword>
<dbReference type="PROSITE" id="PS50987">
    <property type="entry name" value="HTH_ARSR_2"/>
    <property type="match status" value="1"/>
</dbReference>
<dbReference type="NCBIfam" id="NF033788">
    <property type="entry name" value="HTH_metalloreg"/>
    <property type="match status" value="1"/>
</dbReference>
<accession>A0ABY6DJE4</accession>
<keyword evidence="3" id="KW-0804">Transcription</keyword>
<keyword evidence="6" id="KW-1185">Reference proteome</keyword>
<feature type="domain" description="HTH arsR-type" evidence="4">
    <location>
        <begin position="22"/>
        <end position="117"/>
    </location>
</feature>
<dbReference type="InterPro" id="IPR036388">
    <property type="entry name" value="WH-like_DNA-bd_sf"/>
</dbReference>
<evidence type="ECO:0000313" key="5">
    <source>
        <dbReference type="EMBL" id="UXY14162.1"/>
    </source>
</evidence>
<dbReference type="InterPro" id="IPR051081">
    <property type="entry name" value="HTH_MetalResp_TranReg"/>
</dbReference>
<organism evidence="5 6">
    <name type="scientific">Chitiniphilus purpureus</name>
    <dbReference type="NCBI Taxonomy" id="2981137"/>
    <lineage>
        <taxon>Bacteria</taxon>
        <taxon>Pseudomonadati</taxon>
        <taxon>Pseudomonadota</taxon>
        <taxon>Betaproteobacteria</taxon>
        <taxon>Neisseriales</taxon>
        <taxon>Chitinibacteraceae</taxon>
        <taxon>Chitiniphilus</taxon>
    </lineage>
</organism>
<dbReference type="PRINTS" id="PR00778">
    <property type="entry name" value="HTHARSR"/>
</dbReference>
<gene>
    <name evidence="5" type="ORF">N8I74_12625</name>
</gene>